<protein>
    <submittedName>
        <fullName evidence="4">Glycine-rich RNA-binding protein 4, mitochondrial</fullName>
    </submittedName>
</protein>
<evidence type="ECO:0000256" key="2">
    <source>
        <dbReference type="PROSITE-ProRule" id="PRU00176"/>
    </source>
</evidence>
<dbReference type="Proteomes" id="UP000620124">
    <property type="component" value="Unassembled WGS sequence"/>
</dbReference>
<dbReference type="GO" id="GO:0003723">
    <property type="term" value="F:RNA binding"/>
    <property type="evidence" value="ECO:0007669"/>
    <property type="project" value="UniProtKB-UniRule"/>
</dbReference>
<reference evidence="4" key="1">
    <citation type="submission" date="2020-05" db="EMBL/GenBank/DDBJ databases">
        <title>Mycena genomes resolve the evolution of fungal bioluminescence.</title>
        <authorList>
            <person name="Tsai I.J."/>
        </authorList>
    </citation>
    <scope>NUCLEOTIDE SEQUENCE</scope>
    <source>
        <strain evidence="4">CCC161011</strain>
    </source>
</reference>
<evidence type="ECO:0000313" key="5">
    <source>
        <dbReference type="Proteomes" id="UP000620124"/>
    </source>
</evidence>
<name>A0A8H7CX02_9AGAR</name>
<evidence type="ECO:0000259" key="3">
    <source>
        <dbReference type="PROSITE" id="PS50102"/>
    </source>
</evidence>
<evidence type="ECO:0000313" key="4">
    <source>
        <dbReference type="EMBL" id="KAF7350443.1"/>
    </source>
</evidence>
<dbReference type="InterPro" id="IPR000504">
    <property type="entry name" value="RRM_dom"/>
</dbReference>
<dbReference type="OrthoDB" id="439808at2759"/>
<accession>A0A8H7CX02</accession>
<dbReference type="InterPro" id="IPR048289">
    <property type="entry name" value="RRM2_NsCP33-like"/>
</dbReference>
<dbReference type="SMART" id="SM00360">
    <property type="entry name" value="RRM"/>
    <property type="match status" value="1"/>
</dbReference>
<comment type="caution">
    <text evidence="4">The sequence shown here is derived from an EMBL/GenBank/DDBJ whole genome shotgun (WGS) entry which is preliminary data.</text>
</comment>
<dbReference type="PROSITE" id="PS50102">
    <property type="entry name" value="RRM"/>
    <property type="match status" value="1"/>
</dbReference>
<organism evidence="4 5">
    <name type="scientific">Mycena venus</name>
    <dbReference type="NCBI Taxonomy" id="2733690"/>
    <lineage>
        <taxon>Eukaryota</taxon>
        <taxon>Fungi</taxon>
        <taxon>Dikarya</taxon>
        <taxon>Basidiomycota</taxon>
        <taxon>Agaricomycotina</taxon>
        <taxon>Agaricomycetes</taxon>
        <taxon>Agaricomycetidae</taxon>
        <taxon>Agaricales</taxon>
        <taxon>Marasmiineae</taxon>
        <taxon>Mycenaceae</taxon>
        <taxon>Mycena</taxon>
    </lineage>
</organism>
<evidence type="ECO:0000256" key="1">
    <source>
        <dbReference type="ARBA" id="ARBA00022884"/>
    </source>
</evidence>
<dbReference type="PANTHER" id="PTHR48027">
    <property type="entry name" value="HETEROGENEOUS NUCLEAR RIBONUCLEOPROTEIN 87F-RELATED"/>
    <property type="match status" value="1"/>
</dbReference>
<keyword evidence="1 2" id="KW-0694">RNA-binding</keyword>
<dbReference type="AlphaFoldDB" id="A0A8H7CX02"/>
<dbReference type="SUPFAM" id="SSF54928">
    <property type="entry name" value="RNA-binding domain, RBD"/>
    <property type="match status" value="1"/>
</dbReference>
<dbReference type="InterPro" id="IPR012677">
    <property type="entry name" value="Nucleotide-bd_a/b_plait_sf"/>
</dbReference>
<dbReference type="CDD" id="cd21608">
    <property type="entry name" value="RRM2_NsCP33_like"/>
    <property type="match status" value="1"/>
</dbReference>
<sequence>MSKLYVGNLSWSTTDDGLRDAFSQFGSVTDCICMKDRDTGRMRGFGFITFSNEQEAQNAINAMNEQELDGRRLRVNLAEKKSGGGGGYNGSSGGYGGGGYSSNNSYSDSNNMHWEQ</sequence>
<feature type="domain" description="RRM" evidence="3">
    <location>
        <begin position="2"/>
        <end position="80"/>
    </location>
</feature>
<dbReference type="Gene3D" id="3.30.70.330">
    <property type="match status" value="1"/>
</dbReference>
<keyword evidence="5" id="KW-1185">Reference proteome</keyword>
<dbReference type="EMBL" id="JACAZI010000010">
    <property type="protein sequence ID" value="KAF7350443.1"/>
    <property type="molecule type" value="Genomic_DNA"/>
</dbReference>
<dbReference type="Pfam" id="PF00076">
    <property type="entry name" value="RRM_1"/>
    <property type="match status" value="1"/>
</dbReference>
<dbReference type="InterPro" id="IPR052462">
    <property type="entry name" value="SLIRP/GR-RBP-like"/>
</dbReference>
<proteinExistence type="predicted"/>
<dbReference type="InterPro" id="IPR035979">
    <property type="entry name" value="RBD_domain_sf"/>
</dbReference>
<gene>
    <name evidence="4" type="ORF">MVEN_01349500</name>
</gene>